<evidence type="ECO:0000313" key="1">
    <source>
        <dbReference type="EMBL" id="SUZ53412.1"/>
    </source>
</evidence>
<organism evidence="1">
    <name type="scientific">marine metagenome</name>
    <dbReference type="NCBI Taxonomy" id="408172"/>
    <lineage>
        <taxon>unclassified sequences</taxon>
        <taxon>metagenomes</taxon>
        <taxon>ecological metagenomes</taxon>
    </lineage>
</organism>
<gene>
    <name evidence="1" type="ORF">METZ01_LOCUS6266</name>
</gene>
<dbReference type="AlphaFoldDB" id="A0A381NFQ5"/>
<dbReference type="EMBL" id="UINC01000332">
    <property type="protein sequence ID" value="SUZ53412.1"/>
    <property type="molecule type" value="Genomic_DNA"/>
</dbReference>
<sequence>MASGRLALTVFEISGAGSREGFAPEDAAPKIYKCLKIVQINWKYYQITPCPVDTPAAPRVPFLNT</sequence>
<protein>
    <submittedName>
        <fullName evidence="1">Uncharacterized protein</fullName>
    </submittedName>
</protein>
<reference evidence="1" key="1">
    <citation type="submission" date="2018-05" db="EMBL/GenBank/DDBJ databases">
        <authorList>
            <person name="Lanie J.A."/>
            <person name="Ng W.-L."/>
            <person name="Kazmierczak K.M."/>
            <person name="Andrzejewski T.M."/>
            <person name="Davidsen T.M."/>
            <person name="Wayne K.J."/>
            <person name="Tettelin H."/>
            <person name="Glass J.I."/>
            <person name="Rusch D."/>
            <person name="Podicherti R."/>
            <person name="Tsui H.-C.T."/>
            <person name="Winkler M.E."/>
        </authorList>
    </citation>
    <scope>NUCLEOTIDE SEQUENCE</scope>
</reference>
<name>A0A381NFQ5_9ZZZZ</name>
<proteinExistence type="predicted"/>
<accession>A0A381NFQ5</accession>